<keyword evidence="6" id="KW-0862">Zinc</keyword>
<evidence type="ECO:0000259" key="8">
    <source>
        <dbReference type="Pfam" id="PF01433"/>
    </source>
</evidence>
<dbReference type="AlphaFoldDB" id="A0A1W0WDM0"/>
<evidence type="ECO:0000256" key="7">
    <source>
        <dbReference type="ARBA" id="ARBA00023049"/>
    </source>
</evidence>
<evidence type="ECO:0000259" key="9">
    <source>
        <dbReference type="Pfam" id="PF17900"/>
    </source>
</evidence>
<evidence type="ECO:0000256" key="4">
    <source>
        <dbReference type="ARBA" id="ARBA00022723"/>
    </source>
</evidence>
<keyword evidence="3" id="KW-0645">Protease</keyword>
<dbReference type="EMBL" id="MTYJ01000127">
    <property type="protein sequence ID" value="OQV13304.1"/>
    <property type="molecule type" value="Genomic_DNA"/>
</dbReference>
<dbReference type="Gene3D" id="2.60.40.1730">
    <property type="entry name" value="tricorn interacting facor f3 domain"/>
    <property type="match status" value="1"/>
</dbReference>
<dbReference type="Pfam" id="PF17900">
    <property type="entry name" value="Peptidase_M1_N"/>
    <property type="match status" value="1"/>
</dbReference>
<evidence type="ECO:0000256" key="5">
    <source>
        <dbReference type="ARBA" id="ARBA00022801"/>
    </source>
</evidence>
<dbReference type="GO" id="GO:0008270">
    <property type="term" value="F:zinc ion binding"/>
    <property type="evidence" value="ECO:0007669"/>
    <property type="project" value="InterPro"/>
</dbReference>
<dbReference type="Pfam" id="PF01433">
    <property type="entry name" value="Peptidase_M1"/>
    <property type="match status" value="1"/>
</dbReference>
<dbReference type="GO" id="GO:0042277">
    <property type="term" value="F:peptide binding"/>
    <property type="evidence" value="ECO:0007669"/>
    <property type="project" value="TreeGrafter"/>
</dbReference>
<dbReference type="Proteomes" id="UP000192578">
    <property type="component" value="Unassembled WGS sequence"/>
</dbReference>
<evidence type="ECO:0000256" key="2">
    <source>
        <dbReference type="ARBA" id="ARBA00010136"/>
    </source>
</evidence>
<comment type="caution">
    <text evidence="10">The sequence shown here is derived from an EMBL/GenBank/DDBJ whole genome shotgun (WGS) entry which is preliminary data.</text>
</comment>
<gene>
    <name evidence="10" type="ORF">BV898_12512</name>
</gene>
<dbReference type="InterPro" id="IPR045357">
    <property type="entry name" value="Aminopeptidase_N-like_N"/>
</dbReference>
<name>A0A1W0WDM0_HYPEX</name>
<evidence type="ECO:0000256" key="3">
    <source>
        <dbReference type="ARBA" id="ARBA00022670"/>
    </source>
</evidence>
<comment type="cofactor">
    <cofactor evidence="1">
        <name>Zn(2+)</name>
        <dbReference type="ChEBI" id="CHEBI:29105"/>
    </cofactor>
</comment>
<dbReference type="InterPro" id="IPR001930">
    <property type="entry name" value="Peptidase_M1"/>
</dbReference>
<evidence type="ECO:0000313" key="11">
    <source>
        <dbReference type="Proteomes" id="UP000192578"/>
    </source>
</evidence>
<dbReference type="GO" id="GO:0006508">
    <property type="term" value="P:proteolysis"/>
    <property type="evidence" value="ECO:0007669"/>
    <property type="project" value="UniProtKB-KW"/>
</dbReference>
<proteinExistence type="inferred from homology"/>
<organism evidence="10 11">
    <name type="scientific">Hypsibius exemplaris</name>
    <name type="common">Freshwater tardigrade</name>
    <dbReference type="NCBI Taxonomy" id="2072580"/>
    <lineage>
        <taxon>Eukaryota</taxon>
        <taxon>Metazoa</taxon>
        <taxon>Ecdysozoa</taxon>
        <taxon>Tardigrada</taxon>
        <taxon>Eutardigrada</taxon>
        <taxon>Parachela</taxon>
        <taxon>Hypsibioidea</taxon>
        <taxon>Hypsibiidae</taxon>
        <taxon>Hypsibius</taxon>
    </lineage>
</organism>
<dbReference type="PANTHER" id="PTHR11533">
    <property type="entry name" value="PROTEASE M1 ZINC METALLOPROTEASE"/>
    <property type="match status" value="1"/>
</dbReference>
<dbReference type="InterPro" id="IPR050344">
    <property type="entry name" value="Peptidase_M1_aminopeptidases"/>
</dbReference>
<evidence type="ECO:0000256" key="1">
    <source>
        <dbReference type="ARBA" id="ARBA00001947"/>
    </source>
</evidence>
<dbReference type="SUPFAM" id="SSF55486">
    <property type="entry name" value="Metalloproteases ('zincins'), catalytic domain"/>
    <property type="match status" value="1"/>
</dbReference>
<sequence>MEENAWGNVVQSNRYHAATQFQPYRARRAFPCFDEPGFRATFSTTLKYPSRFTMTRTNGQATGAAAVDGIWLTQKHSTTPAMSVYLNAFLVSDFRELSDQRHRPRLSDRPRGRRILGKLGGEMMKALSATYKQSFTAHLPKLDMAALPDKSGAMENWGLVLYGESYLMYQEKVSTADSKRGDASITGHELAHMVFGNLVTYEW</sequence>
<keyword evidence="5" id="KW-0378">Hydrolase</keyword>
<dbReference type="GO" id="GO:0070006">
    <property type="term" value="F:metalloaminopeptidase activity"/>
    <property type="evidence" value="ECO:0007669"/>
    <property type="project" value="TreeGrafter"/>
</dbReference>
<evidence type="ECO:0000256" key="6">
    <source>
        <dbReference type="ARBA" id="ARBA00022833"/>
    </source>
</evidence>
<dbReference type="OrthoDB" id="6368475at2759"/>
<protein>
    <submittedName>
        <fullName evidence="10">Endoplasmic reticulum aminopeptidase 1</fullName>
    </submittedName>
</protein>
<dbReference type="InterPro" id="IPR042097">
    <property type="entry name" value="Aminopeptidase_N-like_N_sf"/>
</dbReference>
<dbReference type="InterPro" id="IPR027268">
    <property type="entry name" value="Peptidase_M4/M1_CTD_sf"/>
</dbReference>
<keyword evidence="11" id="KW-1185">Reference proteome</keyword>
<feature type="domain" description="Aminopeptidase N-like N-terminal" evidence="9">
    <location>
        <begin position="13"/>
        <end position="86"/>
    </location>
</feature>
<dbReference type="InterPro" id="IPR014782">
    <property type="entry name" value="Peptidase_M1_dom"/>
</dbReference>
<comment type="similarity">
    <text evidence="2">Belongs to the peptidase M1 family.</text>
</comment>
<keyword evidence="7" id="KW-0482">Metalloprotease</keyword>
<reference evidence="11" key="1">
    <citation type="submission" date="2017-01" db="EMBL/GenBank/DDBJ databases">
        <title>Comparative genomics of anhydrobiosis in the tardigrade Hypsibius dujardini.</title>
        <authorList>
            <person name="Yoshida Y."/>
            <person name="Koutsovoulos G."/>
            <person name="Laetsch D."/>
            <person name="Stevens L."/>
            <person name="Kumar S."/>
            <person name="Horikawa D."/>
            <person name="Ishino K."/>
            <person name="Komine S."/>
            <person name="Tomita M."/>
            <person name="Blaxter M."/>
            <person name="Arakawa K."/>
        </authorList>
    </citation>
    <scope>NUCLEOTIDE SEQUENCE [LARGE SCALE GENOMIC DNA]</scope>
    <source>
        <strain evidence="11">Z151</strain>
    </source>
</reference>
<accession>A0A1W0WDM0</accession>
<feature type="domain" description="Peptidase M1 membrane alanine aminopeptidase" evidence="8">
    <location>
        <begin position="122"/>
        <end position="203"/>
    </location>
</feature>
<dbReference type="GO" id="GO:0005615">
    <property type="term" value="C:extracellular space"/>
    <property type="evidence" value="ECO:0007669"/>
    <property type="project" value="TreeGrafter"/>
</dbReference>
<dbReference type="GO" id="GO:0043171">
    <property type="term" value="P:peptide catabolic process"/>
    <property type="evidence" value="ECO:0007669"/>
    <property type="project" value="TreeGrafter"/>
</dbReference>
<dbReference type="PANTHER" id="PTHR11533:SF290">
    <property type="entry name" value="AMINOPEPTIDASE"/>
    <property type="match status" value="1"/>
</dbReference>
<keyword evidence="4" id="KW-0479">Metal-binding</keyword>
<evidence type="ECO:0000313" key="10">
    <source>
        <dbReference type="EMBL" id="OQV13304.1"/>
    </source>
</evidence>
<dbReference type="Gene3D" id="1.10.390.10">
    <property type="entry name" value="Neutral Protease Domain 2"/>
    <property type="match status" value="1"/>
</dbReference>
<dbReference type="GO" id="GO:0005737">
    <property type="term" value="C:cytoplasm"/>
    <property type="evidence" value="ECO:0007669"/>
    <property type="project" value="TreeGrafter"/>
</dbReference>
<dbReference type="GO" id="GO:0016020">
    <property type="term" value="C:membrane"/>
    <property type="evidence" value="ECO:0007669"/>
    <property type="project" value="TreeGrafter"/>
</dbReference>
<dbReference type="SUPFAM" id="SSF63737">
    <property type="entry name" value="Leukotriene A4 hydrolase N-terminal domain"/>
    <property type="match status" value="1"/>
</dbReference>
<keyword evidence="10" id="KW-0031">Aminopeptidase</keyword>
<dbReference type="PRINTS" id="PR00756">
    <property type="entry name" value="ALADIPTASE"/>
</dbReference>